<evidence type="ECO:0000313" key="3">
    <source>
        <dbReference type="Proteomes" id="UP000183508"/>
    </source>
</evidence>
<organism evidence="2 3">
    <name type="scientific">Alicyclobacillus macrosporangiidus</name>
    <dbReference type="NCBI Taxonomy" id="392015"/>
    <lineage>
        <taxon>Bacteria</taxon>
        <taxon>Bacillati</taxon>
        <taxon>Bacillota</taxon>
        <taxon>Bacilli</taxon>
        <taxon>Bacillales</taxon>
        <taxon>Alicyclobacillaceae</taxon>
        <taxon>Alicyclobacillus</taxon>
    </lineage>
</organism>
<evidence type="ECO:0000256" key="1">
    <source>
        <dbReference type="SAM" id="SignalP"/>
    </source>
</evidence>
<protein>
    <submittedName>
        <fullName evidence="2">Uncharacterized protein</fullName>
    </submittedName>
</protein>
<proteinExistence type="predicted"/>
<keyword evidence="3" id="KW-1185">Reference proteome</keyword>
<dbReference type="SUPFAM" id="SSF49503">
    <property type="entry name" value="Cupredoxins"/>
    <property type="match status" value="1"/>
</dbReference>
<reference evidence="3" key="1">
    <citation type="submission" date="2016-10" db="EMBL/GenBank/DDBJ databases">
        <authorList>
            <person name="Varghese N."/>
        </authorList>
    </citation>
    <scope>NUCLEOTIDE SEQUENCE [LARGE SCALE GENOMIC DNA]</scope>
    <source>
        <strain evidence="3">DSM 17980</strain>
    </source>
</reference>
<dbReference type="InterPro" id="IPR008972">
    <property type="entry name" value="Cupredoxin"/>
</dbReference>
<gene>
    <name evidence="2" type="ORF">SAMN05421543_109104</name>
</gene>
<name>A0A1I7JC91_9BACL</name>
<evidence type="ECO:0000313" key="2">
    <source>
        <dbReference type="EMBL" id="SFU82837.1"/>
    </source>
</evidence>
<keyword evidence="1" id="KW-0732">Signal</keyword>
<sequence length="238" mass="23483">MWTATAGALLALATGGCGQAANHTANAVNATGNAAGLAARGTANVIRGAGNAVTDATRLGPAGDRNAWTRHPFTAAGVPVASQSVEVDPGTRTVNIRLAGTTRTDGVAPGTRAGAAVPGAVTPGAAVAPGTAAAPGRPALAPTVTVPTGWTVRVTAPAASAWNHGLAVVPYRDGTAPVGAAAARTPGVSRALNFRANHAGLYALVVTTPGQADRVIDILNVSNGNRTPAVLTYQDGWR</sequence>
<dbReference type="Proteomes" id="UP000183508">
    <property type="component" value="Unassembled WGS sequence"/>
</dbReference>
<feature type="signal peptide" evidence="1">
    <location>
        <begin position="1"/>
        <end position="20"/>
    </location>
</feature>
<dbReference type="EMBL" id="FPBV01000009">
    <property type="protein sequence ID" value="SFU82837.1"/>
    <property type="molecule type" value="Genomic_DNA"/>
</dbReference>
<accession>A0A1I7JC91</accession>
<feature type="chain" id="PRO_5010191341" evidence="1">
    <location>
        <begin position="21"/>
        <end position="238"/>
    </location>
</feature>
<dbReference type="AlphaFoldDB" id="A0A1I7JC91"/>